<protein>
    <recommendedName>
        <fullName evidence="3">Alpha/beta hydrolase</fullName>
    </recommendedName>
</protein>
<keyword evidence="2" id="KW-1185">Reference proteome</keyword>
<dbReference type="RefSeq" id="WP_131144997.1">
    <property type="nucleotide sequence ID" value="NZ_BMWV01000002.1"/>
</dbReference>
<evidence type="ECO:0000313" key="2">
    <source>
        <dbReference type="Proteomes" id="UP000292307"/>
    </source>
</evidence>
<dbReference type="Gene3D" id="3.40.50.1820">
    <property type="entry name" value="alpha/beta hydrolase"/>
    <property type="match status" value="1"/>
</dbReference>
<organism evidence="1 2">
    <name type="scientific">Pseudoduganella albidiflava</name>
    <dbReference type="NCBI Taxonomy" id="321983"/>
    <lineage>
        <taxon>Bacteria</taxon>
        <taxon>Pseudomonadati</taxon>
        <taxon>Pseudomonadota</taxon>
        <taxon>Betaproteobacteria</taxon>
        <taxon>Burkholderiales</taxon>
        <taxon>Oxalobacteraceae</taxon>
        <taxon>Telluria group</taxon>
        <taxon>Pseudoduganella</taxon>
    </lineage>
</organism>
<accession>A0ABX5RQJ0</accession>
<proteinExistence type="predicted"/>
<name>A0ABX5RQJ0_9BURK</name>
<dbReference type="Proteomes" id="UP000292307">
    <property type="component" value="Chromosome"/>
</dbReference>
<dbReference type="InterPro" id="IPR029058">
    <property type="entry name" value="AB_hydrolase_fold"/>
</dbReference>
<evidence type="ECO:0000313" key="1">
    <source>
        <dbReference type="EMBL" id="QBI00869.1"/>
    </source>
</evidence>
<dbReference type="EMBL" id="CP036401">
    <property type="protein sequence ID" value="QBI00869.1"/>
    <property type="molecule type" value="Genomic_DNA"/>
</dbReference>
<sequence length="375" mass="40070">MTRKILFVHGTGVRGASFDRTLSLIAAKVRQHLPRYEVVGCNWGDAFGARLNAHGCSIPGYSSGAAAGAVEAAAMARWTLLSEDPLLELRVTDLAAPLGPPQGPVVWQLLADAAEAPAALALLSTWGLAAPWPAFIGALVADPTWAGTIRLLGGTRAQLSAPVSRAVVAAFLGWLRRAGEPGITGAQRDELVLALQAALGGAALGVRDWFLGKLTDFALPRRTALNDRTGAALGDILRYQARGEVLRNFIGDQAARSGANVILAHSLGGIAAVDWLASGARQIEALVTVGSQAPYFYEIDALASRPFGAGLPEFFPRRWLNFYDPRDFLSYAGRELFPGIARDVVVDNGQPFPESHGAYWRNDAEVWPEIDRFLP</sequence>
<dbReference type="SUPFAM" id="SSF53474">
    <property type="entry name" value="alpha/beta-Hydrolases"/>
    <property type="match status" value="1"/>
</dbReference>
<evidence type="ECO:0008006" key="3">
    <source>
        <dbReference type="Google" id="ProtNLM"/>
    </source>
</evidence>
<gene>
    <name evidence="1" type="ORF">EYF70_08430</name>
</gene>
<reference evidence="1 2" key="1">
    <citation type="submission" date="2019-02" db="EMBL/GenBank/DDBJ databases">
        <title>Draft Genome Sequences of Six Type Strains of the Genus Massilia.</title>
        <authorList>
            <person name="Miess H."/>
            <person name="Frediansyhah A."/>
            <person name="Gross H."/>
        </authorList>
    </citation>
    <scope>NUCLEOTIDE SEQUENCE [LARGE SCALE GENOMIC DNA]</scope>
    <source>
        <strain evidence="1 2">DSM 17472</strain>
    </source>
</reference>